<dbReference type="PROSITE" id="PS51257">
    <property type="entry name" value="PROKAR_LIPOPROTEIN"/>
    <property type="match status" value="1"/>
</dbReference>
<reference evidence="1 2" key="1">
    <citation type="submission" date="2018-04" db="EMBL/GenBank/DDBJ databases">
        <title>Genome sequencing of Flavobacterium sp. HYN0059.</title>
        <authorList>
            <person name="Yi H."/>
            <person name="Baek C."/>
        </authorList>
    </citation>
    <scope>NUCLEOTIDE SEQUENCE [LARGE SCALE GENOMIC DNA]</scope>
    <source>
        <strain evidence="1 2">HYN0059</strain>
    </source>
</reference>
<name>A0A2S1QVC3_9FLAO</name>
<dbReference type="Proteomes" id="UP000244929">
    <property type="component" value="Chromosome"/>
</dbReference>
<gene>
    <name evidence="1" type="ORF">HYN59_04285</name>
</gene>
<sequence length="178" mass="20476">MKNIRSILLSSLSMLILSCGKEKHPVEKTNSEATYKKIEFKSLDTIVNNEIMDEFHEQFNLKNSDYLSYTSDFKTDKNRYNEKVTDTVYRFFKLSDTITMFSNVTKRFIVGAYLANPGTHVMRNINIGSDKKALLDLLHVKEISPEFYITDLAGGKLMKIVMTDDKIASAKYEALYID</sequence>
<evidence type="ECO:0000313" key="2">
    <source>
        <dbReference type="Proteomes" id="UP000244929"/>
    </source>
</evidence>
<organism evidence="1 2">
    <name type="scientific">Flavobacterium album</name>
    <dbReference type="NCBI Taxonomy" id="2175091"/>
    <lineage>
        <taxon>Bacteria</taxon>
        <taxon>Pseudomonadati</taxon>
        <taxon>Bacteroidota</taxon>
        <taxon>Flavobacteriia</taxon>
        <taxon>Flavobacteriales</taxon>
        <taxon>Flavobacteriaceae</taxon>
        <taxon>Flavobacterium</taxon>
    </lineage>
</organism>
<proteinExistence type="predicted"/>
<accession>A0A2S1QVC3</accession>
<dbReference type="EMBL" id="CP029186">
    <property type="protein sequence ID" value="AWH84380.1"/>
    <property type="molecule type" value="Genomic_DNA"/>
</dbReference>
<dbReference type="KEGG" id="falb:HYN59_04285"/>
<dbReference type="RefSeq" id="WP_108777086.1">
    <property type="nucleotide sequence ID" value="NZ_CP029186.1"/>
</dbReference>
<dbReference type="AlphaFoldDB" id="A0A2S1QVC3"/>
<protein>
    <submittedName>
        <fullName evidence="1">Uncharacterized protein</fullName>
    </submittedName>
</protein>
<keyword evidence="2" id="KW-1185">Reference proteome</keyword>
<evidence type="ECO:0000313" key="1">
    <source>
        <dbReference type="EMBL" id="AWH84380.1"/>
    </source>
</evidence>